<dbReference type="PANTHER" id="PTHR33371">
    <property type="entry name" value="INTERMEMBRANE PHOSPHOLIPID TRANSPORT SYSTEM BINDING PROTEIN MLAD-RELATED"/>
    <property type="match status" value="1"/>
</dbReference>
<keyword evidence="2" id="KW-1133">Transmembrane helix</keyword>
<proteinExistence type="predicted"/>
<name>A0ABS7G3Q6_9ACTN</name>
<dbReference type="InterPro" id="IPR003399">
    <property type="entry name" value="Mce/MlaD"/>
</dbReference>
<dbReference type="InterPro" id="IPR024516">
    <property type="entry name" value="Mce_C"/>
</dbReference>
<dbReference type="NCBIfam" id="TIGR00996">
    <property type="entry name" value="Mtu_fam_mce"/>
    <property type="match status" value="1"/>
</dbReference>
<gene>
    <name evidence="5" type="ORF">K1Y72_33730</name>
</gene>
<evidence type="ECO:0000256" key="2">
    <source>
        <dbReference type="SAM" id="Phobius"/>
    </source>
</evidence>
<dbReference type="Pfam" id="PF02470">
    <property type="entry name" value="MlaD"/>
    <property type="match status" value="1"/>
</dbReference>
<sequence length="422" mass="44033">MRNLRIVTNLAFFVLLGVLLSVWAVRSIIHIDALEKPFPVTADFASSPGLHSDLEVTHLGVRVGQVGSVRLAGDHVAVRLDLDRGVRVPSDVGARVLRKSAIGEPYIELSSPARKAGTPAPPLRAGDRIPLARTAGTTDYKQLFDGLSRTLDAVDPRDARTLVHELATGVQGRGGDLHDMIGDADRLTGTLAADAGTLDALAGQLTRLTATLTDHRGQIASGVDDLAALTAALRRSDRDLNSVLDQGPGTLRDLDRLLETARPGLDCLLAAAATPTAPLLTPANQARIRHVLQLIPTLRALVADITATDPSGDYLRVTPVITIAGSRAPKEYTTPVPKPAAPALTLCSAAGKAQPAAKAGTAAKAPAKAAASPGMTARPVAGREEAPPPSRWLPLLPPVLAGAVALAAVANVLRALRRRSSR</sequence>
<reference evidence="5 6" key="1">
    <citation type="submission" date="2021-07" db="EMBL/GenBank/DDBJ databases">
        <title>Actinomadura sp. PM05-2 isolated from lichen.</title>
        <authorList>
            <person name="Somphong A."/>
            <person name="Phongsopitanun W."/>
            <person name="Tanasupawat S."/>
            <person name="Peongsungnone V."/>
        </authorList>
    </citation>
    <scope>NUCLEOTIDE SEQUENCE [LARGE SCALE GENOMIC DNA]</scope>
    <source>
        <strain evidence="5 6">PM05-2</strain>
    </source>
</reference>
<dbReference type="RefSeq" id="WP_220170592.1">
    <property type="nucleotide sequence ID" value="NZ_JAIBOA010000033.1"/>
</dbReference>
<feature type="transmembrane region" description="Helical" evidence="2">
    <location>
        <begin position="392"/>
        <end position="413"/>
    </location>
</feature>
<dbReference type="Proteomes" id="UP000774570">
    <property type="component" value="Unassembled WGS sequence"/>
</dbReference>
<dbReference type="InterPro" id="IPR052336">
    <property type="entry name" value="MlaD_Phospholipid_Transporter"/>
</dbReference>
<keyword evidence="2" id="KW-0812">Transmembrane</keyword>
<keyword evidence="6" id="KW-1185">Reference proteome</keyword>
<keyword evidence="2" id="KW-0472">Membrane</keyword>
<evidence type="ECO:0000256" key="1">
    <source>
        <dbReference type="SAM" id="MobiDB-lite"/>
    </source>
</evidence>
<evidence type="ECO:0000259" key="3">
    <source>
        <dbReference type="Pfam" id="PF02470"/>
    </source>
</evidence>
<comment type="caution">
    <text evidence="5">The sequence shown here is derived from an EMBL/GenBank/DDBJ whole genome shotgun (WGS) entry which is preliminary data.</text>
</comment>
<evidence type="ECO:0000313" key="5">
    <source>
        <dbReference type="EMBL" id="MBW8487355.1"/>
    </source>
</evidence>
<dbReference type="EMBL" id="JAIBOA010000033">
    <property type="protein sequence ID" value="MBW8487355.1"/>
    <property type="molecule type" value="Genomic_DNA"/>
</dbReference>
<dbReference type="PANTHER" id="PTHR33371:SF4">
    <property type="entry name" value="INTERMEMBRANE PHOSPHOLIPID TRANSPORT SYSTEM BINDING PROTEIN MLAD"/>
    <property type="match status" value="1"/>
</dbReference>
<feature type="domain" description="Mce/MlaD" evidence="3">
    <location>
        <begin position="39"/>
        <end position="111"/>
    </location>
</feature>
<dbReference type="Pfam" id="PF11887">
    <property type="entry name" value="Mce4_CUP1"/>
    <property type="match status" value="1"/>
</dbReference>
<protein>
    <submittedName>
        <fullName evidence="5">MCE family protein</fullName>
    </submittedName>
</protein>
<feature type="domain" description="Mammalian cell entry C-terminal" evidence="4">
    <location>
        <begin position="121"/>
        <end position="281"/>
    </location>
</feature>
<evidence type="ECO:0000313" key="6">
    <source>
        <dbReference type="Proteomes" id="UP000774570"/>
    </source>
</evidence>
<dbReference type="InterPro" id="IPR005693">
    <property type="entry name" value="Mce"/>
</dbReference>
<evidence type="ECO:0000259" key="4">
    <source>
        <dbReference type="Pfam" id="PF11887"/>
    </source>
</evidence>
<feature type="region of interest" description="Disordered" evidence="1">
    <location>
        <begin position="364"/>
        <end position="388"/>
    </location>
</feature>
<accession>A0ABS7G3Q6</accession>
<organism evidence="5 6">
    <name type="scientific">Actinomadura parmotrematis</name>
    <dbReference type="NCBI Taxonomy" id="2864039"/>
    <lineage>
        <taxon>Bacteria</taxon>
        <taxon>Bacillati</taxon>
        <taxon>Actinomycetota</taxon>
        <taxon>Actinomycetes</taxon>
        <taxon>Streptosporangiales</taxon>
        <taxon>Thermomonosporaceae</taxon>
        <taxon>Actinomadura</taxon>
    </lineage>
</organism>